<feature type="repeat" description="ANK" evidence="3">
    <location>
        <begin position="522"/>
        <end position="554"/>
    </location>
</feature>
<evidence type="ECO:0000313" key="4">
    <source>
        <dbReference type="EMBL" id="CAD8712849.1"/>
    </source>
</evidence>
<dbReference type="PANTHER" id="PTHR24166:SF48">
    <property type="entry name" value="PROTEIN VAPYRIN"/>
    <property type="match status" value="1"/>
</dbReference>
<evidence type="ECO:0000256" key="2">
    <source>
        <dbReference type="ARBA" id="ARBA00023043"/>
    </source>
</evidence>
<evidence type="ECO:0000256" key="1">
    <source>
        <dbReference type="ARBA" id="ARBA00022737"/>
    </source>
</evidence>
<feature type="repeat" description="ANK" evidence="3">
    <location>
        <begin position="734"/>
        <end position="766"/>
    </location>
</feature>
<dbReference type="Gene3D" id="1.25.40.20">
    <property type="entry name" value="Ankyrin repeat-containing domain"/>
    <property type="match status" value="2"/>
</dbReference>
<dbReference type="PROSITE" id="PS50297">
    <property type="entry name" value="ANK_REP_REGION"/>
    <property type="match status" value="4"/>
</dbReference>
<feature type="repeat" description="ANK" evidence="3">
    <location>
        <begin position="627"/>
        <end position="659"/>
    </location>
</feature>
<dbReference type="PROSITE" id="PS50088">
    <property type="entry name" value="ANK_REPEAT"/>
    <property type="match status" value="6"/>
</dbReference>
<keyword evidence="1" id="KW-0677">Repeat</keyword>
<feature type="repeat" description="ANK" evidence="3">
    <location>
        <begin position="453"/>
        <end position="485"/>
    </location>
</feature>
<organism evidence="4">
    <name type="scientific">Chromulina nebulosa</name>
    <dbReference type="NCBI Taxonomy" id="96789"/>
    <lineage>
        <taxon>Eukaryota</taxon>
        <taxon>Sar</taxon>
        <taxon>Stramenopiles</taxon>
        <taxon>Ochrophyta</taxon>
        <taxon>Chrysophyceae</taxon>
        <taxon>Chromulinales</taxon>
        <taxon>Chromulinaceae</taxon>
        <taxon>Chromulina</taxon>
    </lineage>
</organism>
<evidence type="ECO:0000256" key="3">
    <source>
        <dbReference type="PROSITE-ProRule" id="PRU00023"/>
    </source>
</evidence>
<dbReference type="AlphaFoldDB" id="A0A7S0SPB3"/>
<protein>
    <recommendedName>
        <fullName evidence="5">RING-type domain-containing protein</fullName>
    </recommendedName>
</protein>
<dbReference type="SMART" id="SM00248">
    <property type="entry name" value="ANK"/>
    <property type="match status" value="12"/>
</dbReference>
<dbReference type="InterPro" id="IPR036770">
    <property type="entry name" value="Ankyrin_rpt-contain_sf"/>
</dbReference>
<proteinExistence type="predicted"/>
<dbReference type="InterPro" id="IPR050889">
    <property type="entry name" value="Dendritic_Spine_Reg/Scaffold"/>
</dbReference>
<feature type="repeat" description="ANK" evidence="3">
    <location>
        <begin position="419"/>
        <end position="451"/>
    </location>
</feature>
<dbReference type="Pfam" id="PF12796">
    <property type="entry name" value="Ank_2"/>
    <property type="match status" value="3"/>
</dbReference>
<accession>A0A7S0SPB3</accession>
<reference evidence="4" key="1">
    <citation type="submission" date="2021-01" db="EMBL/GenBank/DDBJ databases">
        <authorList>
            <person name="Corre E."/>
            <person name="Pelletier E."/>
            <person name="Niang G."/>
            <person name="Scheremetjew M."/>
            <person name="Finn R."/>
            <person name="Kale V."/>
            <person name="Holt S."/>
            <person name="Cochrane G."/>
            <person name="Meng A."/>
            <person name="Brown T."/>
            <person name="Cohen L."/>
        </authorList>
    </citation>
    <scope>NUCLEOTIDE SEQUENCE</scope>
    <source>
        <strain evidence="4">UTEXLB2642</strain>
    </source>
</reference>
<evidence type="ECO:0008006" key="5">
    <source>
        <dbReference type="Google" id="ProtNLM"/>
    </source>
</evidence>
<dbReference type="InterPro" id="IPR002110">
    <property type="entry name" value="Ankyrin_rpt"/>
</dbReference>
<gene>
    <name evidence="4" type="ORF">CNEB1095_LOCUS91</name>
</gene>
<dbReference type="SUPFAM" id="SSF57850">
    <property type="entry name" value="RING/U-box"/>
    <property type="match status" value="1"/>
</dbReference>
<dbReference type="SUPFAM" id="SSF48403">
    <property type="entry name" value="Ankyrin repeat"/>
    <property type="match status" value="2"/>
</dbReference>
<keyword evidence="2 3" id="KW-0040">ANK repeat</keyword>
<dbReference type="EMBL" id="HBFD01000134">
    <property type="protein sequence ID" value="CAD8712849.1"/>
    <property type="molecule type" value="Transcribed_RNA"/>
</dbReference>
<feature type="repeat" description="ANK" evidence="3">
    <location>
        <begin position="590"/>
        <end position="611"/>
    </location>
</feature>
<name>A0A7S0SPB3_9STRA</name>
<dbReference type="PANTHER" id="PTHR24166">
    <property type="entry name" value="ROLLING PEBBLES, ISOFORM B"/>
    <property type="match status" value="1"/>
</dbReference>
<sequence length="820" mass="91086">MNQSVKNSINRGSINQSTRNNMCSPCENIKKHSCIVCLDTFEDVDANEGVICSNDHLICLNDLRKYVVENVFTQIHKLRENRCAIYCPCNDCSSQYNLLDIFERLESRDKLRLISLIYDLVFPNEPNVKALKDAILDMMTLKCPTCKIPVDPMPDACSAILCIGCGSHYCNYCFVGFSSGNQDEDKRSSHLHVATHSTSTSPEGRDSFLSAELIAIGHKECRRYQLMKCLSIAMRSKDLTKNSNHLVIVALTTCHQEIADMGLDISTVYNDTLVRIEASESRSLEDTMSTFTEIDDKFVDPNGNTQFVFRQSGPQLANAIITCNSQAFLQLISSYRDTIDLNYIEGRYGHPLASLAILSDQAWAAKILLEKGASPFVLNGLGRNVLYIIIEAGKIELLELVIQKYPDFNLNDELTTEIQKYNAIHVAARNNQGHMIKALVQAGCDIDAVEGEHGYTPLMLAMVLGYEWVVAELIYNGANFRFVARNGRTPLFIAAEKGYISSLCLMLNYGKFDINGPVVTPSGLRLIHVASYHNQPHIVKKLIDLKADVNIRSDEQGGYTPLVMALLGMNTSAAIDLIKAGADITEPSKSGRSPLFLAIEKGLTEVVKYLICDCKVNVNSPVTTETSASCPLHVAILYGQSHFIPLLISLGALVNTPDRERKCTPLHIAVLLNDKWSTLQLLEHGADSTLLTRERRNAMHIAAEKGYSGILRILIEYSKSPPVNINASVTNESHHGNALHVACMFNHPHTVIELLNLGADVFVLDSKGRTPLDVAKEFSSGNCENVLVQYIERNTKNNEKINNHIDKRSRVMDIDNDQSK</sequence>